<name>A0A9D2BGC5_9BACT</name>
<evidence type="ECO:0000256" key="11">
    <source>
        <dbReference type="ARBA" id="ARBA00023053"/>
    </source>
</evidence>
<keyword evidence="3" id="KW-0997">Cell inner membrane</keyword>
<dbReference type="Pfam" id="PF21349">
    <property type="entry name" value="RUBY_RBDX"/>
    <property type="match status" value="1"/>
</dbReference>
<evidence type="ECO:0000256" key="14">
    <source>
        <dbReference type="ARBA" id="ARBA00023136"/>
    </source>
</evidence>
<evidence type="ECO:0000313" key="20">
    <source>
        <dbReference type="Proteomes" id="UP000886740"/>
    </source>
</evidence>
<comment type="cofactor">
    <cofactor evidence="16 17">
        <name>FMN</name>
        <dbReference type="ChEBI" id="CHEBI:58210"/>
    </cofactor>
</comment>
<dbReference type="HAMAP" id="MF_00427">
    <property type="entry name" value="NqrC"/>
    <property type="match status" value="1"/>
</dbReference>
<comment type="subcellular location">
    <subcellularLocation>
        <location evidence="16">Cell membrane</location>
        <topology evidence="16">Single-pass membrane protein</topology>
    </subcellularLocation>
</comment>
<dbReference type="GO" id="GO:0005886">
    <property type="term" value="C:plasma membrane"/>
    <property type="evidence" value="ECO:0007669"/>
    <property type="project" value="UniProtKB-SubCell"/>
</dbReference>
<evidence type="ECO:0000256" key="10">
    <source>
        <dbReference type="ARBA" id="ARBA00023027"/>
    </source>
</evidence>
<keyword evidence="1 16" id="KW-0813">Transport</keyword>
<evidence type="ECO:0000259" key="18">
    <source>
        <dbReference type="PROSITE" id="PS50903"/>
    </source>
</evidence>
<dbReference type="InterPro" id="IPR010204">
    <property type="entry name" value="NqrC"/>
</dbReference>
<keyword evidence="4 16" id="KW-0597">Phosphoprotein</keyword>
<evidence type="ECO:0000256" key="6">
    <source>
        <dbReference type="ARBA" id="ARBA00022643"/>
    </source>
</evidence>
<evidence type="ECO:0000256" key="13">
    <source>
        <dbReference type="ARBA" id="ARBA00023075"/>
    </source>
</evidence>
<dbReference type="PROSITE" id="PS50903">
    <property type="entry name" value="RUBREDOXIN_LIKE"/>
    <property type="match status" value="1"/>
</dbReference>
<proteinExistence type="inferred from homology"/>
<evidence type="ECO:0000256" key="12">
    <source>
        <dbReference type="ARBA" id="ARBA00023065"/>
    </source>
</evidence>
<evidence type="ECO:0000256" key="15">
    <source>
        <dbReference type="ARBA" id="ARBA00023201"/>
    </source>
</evidence>
<evidence type="ECO:0000313" key="19">
    <source>
        <dbReference type="EMBL" id="HIX75176.1"/>
    </source>
</evidence>
<accession>A0A9D2BGC5</accession>
<dbReference type="CDD" id="cd00729">
    <property type="entry name" value="rubredoxin_SM"/>
    <property type="match status" value="1"/>
</dbReference>
<dbReference type="Pfam" id="PF04205">
    <property type="entry name" value="FMN_bind"/>
    <property type="match status" value="1"/>
</dbReference>
<dbReference type="NCBIfam" id="TIGR01938">
    <property type="entry name" value="nqrC"/>
    <property type="match status" value="1"/>
</dbReference>
<keyword evidence="8 16" id="KW-1278">Translocase</keyword>
<evidence type="ECO:0000256" key="1">
    <source>
        <dbReference type="ARBA" id="ARBA00022448"/>
    </source>
</evidence>
<dbReference type="InterPro" id="IPR007329">
    <property type="entry name" value="FMN-bd"/>
</dbReference>
<comment type="similarity">
    <text evidence="16 17">Belongs to the NqrC family.</text>
</comment>
<feature type="domain" description="Rubredoxin-like" evidence="18">
    <location>
        <begin position="3"/>
        <end position="37"/>
    </location>
</feature>
<dbReference type="GO" id="GO:0010181">
    <property type="term" value="F:FMN binding"/>
    <property type="evidence" value="ECO:0007669"/>
    <property type="project" value="UniProtKB-UniRule"/>
</dbReference>
<dbReference type="EMBL" id="DXEL01000060">
    <property type="protein sequence ID" value="HIX75176.1"/>
    <property type="molecule type" value="Genomic_DNA"/>
</dbReference>
<feature type="transmembrane region" description="Helical" evidence="16">
    <location>
        <begin position="54"/>
        <end position="73"/>
    </location>
</feature>
<dbReference type="PANTHER" id="PTHR37838:SF1">
    <property type="entry name" value="NA(+)-TRANSLOCATING NADH-QUINONE REDUCTASE SUBUNIT C"/>
    <property type="match status" value="1"/>
</dbReference>
<comment type="subunit">
    <text evidence="16 17">Composed of six subunits; NqrA, NqrB, NqrC, NqrD, NqrE and NqrF.</text>
</comment>
<keyword evidence="10 16" id="KW-0520">NAD</keyword>
<reference evidence="19" key="1">
    <citation type="journal article" date="2021" name="PeerJ">
        <title>Extensive microbial diversity within the chicken gut microbiome revealed by metagenomics and culture.</title>
        <authorList>
            <person name="Gilroy R."/>
            <person name="Ravi A."/>
            <person name="Getino M."/>
            <person name="Pursley I."/>
            <person name="Horton D.L."/>
            <person name="Alikhan N.F."/>
            <person name="Baker D."/>
            <person name="Gharbi K."/>
            <person name="Hall N."/>
            <person name="Watson M."/>
            <person name="Adriaenssens E.M."/>
            <person name="Foster-Nyarko E."/>
            <person name="Jarju S."/>
            <person name="Secka A."/>
            <person name="Antonio M."/>
            <person name="Oren A."/>
            <person name="Chaudhuri R.R."/>
            <person name="La Ragione R."/>
            <person name="Hildebrand F."/>
            <person name="Pallen M.J."/>
        </authorList>
    </citation>
    <scope>NUCLEOTIDE SEQUENCE</scope>
    <source>
        <strain evidence="19">ChiGjej6B6-14162</strain>
    </source>
</reference>
<dbReference type="SMART" id="SM00900">
    <property type="entry name" value="FMN_bind"/>
    <property type="match status" value="1"/>
</dbReference>
<gene>
    <name evidence="16 19" type="primary">nqrC</name>
    <name evidence="19" type="ORF">H9977_09130</name>
</gene>
<dbReference type="SUPFAM" id="SSF57802">
    <property type="entry name" value="Rubredoxin-like"/>
    <property type="match status" value="1"/>
</dbReference>
<dbReference type="EC" id="7.2.1.1" evidence="16 17"/>
<sequence length="269" mass="29020">MATKKFRCKVCGYVHEGDKAPEKCPACQAPASEFEEIKEDTAPAKKGIDRNSNAYTIIYSAVMVILVAVGLAATSQALRPLQKQNEDNDKRQQILRSINVTVAANEAEAKYNELITDAFLIDENGQKVGDAAEAFAGEKAGYPVFVATVDGQTKYIMALNGAGLWGPLWGYISVNDDKNTVFGADFSHQGETPGLGSEIATPAFSQRFLGKKLFVDGVFKSIAIVKPGKSVEGQDYVDGISGGTITSQGVHKMLFDSLKSYEKFLTSNQ</sequence>
<evidence type="ECO:0000256" key="4">
    <source>
        <dbReference type="ARBA" id="ARBA00022553"/>
    </source>
</evidence>
<comment type="catalytic activity">
    <reaction evidence="16 17">
        <text>a ubiquinone + n Na(+)(in) + NADH + H(+) = a ubiquinol + n Na(+)(out) + NAD(+)</text>
        <dbReference type="Rhea" id="RHEA:47748"/>
        <dbReference type="Rhea" id="RHEA-COMP:9565"/>
        <dbReference type="Rhea" id="RHEA-COMP:9566"/>
        <dbReference type="ChEBI" id="CHEBI:15378"/>
        <dbReference type="ChEBI" id="CHEBI:16389"/>
        <dbReference type="ChEBI" id="CHEBI:17976"/>
        <dbReference type="ChEBI" id="CHEBI:29101"/>
        <dbReference type="ChEBI" id="CHEBI:57540"/>
        <dbReference type="ChEBI" id="CHEBI:57945"/>
        <dbReference type="EC" id="7.2.1.1"/>
    </reaction>
</comment>
<dbReference type="GO" id="GO:0016655">
    <property type="term" value="F:oxidoreductase activity, acting on NAD(P)H, quinone or similar compound as acceptor"/>
    <property type="evidence" value="ECO:0007669"/>
    <property type="project" value="UniProtKB-UniRule"/>
</dbReference>
<keyword evidence="2 16" id="KW-1003">Cell membrane</keyword>
<comment type="caution">
    <text evidence="19">The sequence shown here is derived from an EMBL/GenBank/DDBJ whole genome shotgun (WGS) entry which is preliminary data.</text>
</comment>
<evidence type="ECO:0000256" key="8">
    <source>
        <dbReference type="ARBA" id="ARBA00022967"/>
    </source>
</evidence>
<evidence type="ECO:0000256" key="2">
    <source>
        <dbReference type="ARBA" id="ARBA00022475"/>
    </source>
</evidence>
<dbReference type="InterPro" id="IPR048574">
    <property type="entry name" value="RUBY_RBDX"/>
</dbReference>
<keyword evidence="7 16" id="KW-0812">Transmembrane</keyword>
<evidence type="ECO:0000256" key="16">
    <source>
        <dbReference type="HAMAP-Rule" id="MF_00427"/>
    </source>
</evidence>
<feature type="modified residue" description="FMN phosphoryl threonine" evidence="16">
    <location>
        <position position="244"/>
    </location>
</feature>
<dbReference type="Gene3D" id="2.20.28.10">
    <property type="match status" value="1"/>
</dbReference>
<comment type="function">
    <text evidence="16">NQR complex catalyzes the reduction of ubiquinone-1 to ubiquinol by two successive reactions, coupled with the transport of Na(+) ions from the cytoplasm to the periplasm. NqrA to NqrE are probably involved in the second step, the conversion of ubisemiquinone to ubiquinol.</text>
</comment>
<dbReference type="GO" id="GO:0005506">
    <property type="term" value="F:iron ion binding"/>
    <property type="evidence" value="ECO:0007669"/>
    <property type="project" value="InterPro"/>
</dbReference>
<dbReference type="AlphaFoldDB" id="A0A9D2BGC5"/>
<evidence type="ECO:0000256" key="7">
    <source>
        <dbReference type="ARBA" id="ARBA00022692"/>
    </source>
</evidence>
<dbReference type="PIRSF" id="PIRSF009437">
    <property type="entry name" value="NQR-1_subunit_C"/>
    <property type="match status" value="1"/>
</dbReference>
<keyword evidence="11 16" id="KW-0915">Sodium</keyword>
<keyword evidence="15 16" id="KW-0739">Sodium transport</keyword>
<keyword evidence="6 16" id="KW-0288">FMN</keyword>
<keyword evidence="9 16" id="KW-1133">Transmembrane helix</keyword>
<evidence type="ECO:0000256" key="9">
    <source>
        <dbReference type="ARBA" id="ARBA00022989"/>
    </source>
</evidence>
<organism evidence="19 20">
    <name type="scientific">Candidatus Parabacteroides intestinipullorum</name>
    <dbReference type="NCBI Taxonomy" id="2838723"/>
    <lineage>
        <taxon>Bacteria</taxon>
        <taxon>Pseudomonadati</taxon>
        <taxon>Bacteroidota</taxon>
        <taxon>Bacteroidia</taxon>
        <taxon>Bacteroidales</taxon>
        <taxon>Tannerellaceae</taxon>
        <taxon>Parabacteroides</taxon>
    </lineage>
</organism>
<evidence type="ECO:0000256" key="17">
    <source>
        <dbReference type="PIRNR" id="PIRNR009437"/>
    </source>
</evidence>
<evidence type="ECO:0000256" key="5">
    <source>
        <dbReference type="ARBA" id="ARBA00022630"/>
    </source>
</evidence>
<protein>
    <recommendedName>
        <fullName evidence="16 17">Na(+)-translocating NADH-quinone reductase subunit C</fullName>
        <shortName evidence="16 17">Na(+)-NQR subunit C</shortName>
        <shortName evidence="16 17">Na(+)-translocating NQR subunit C</shortName>
        <ecNumber evidence="16 17">7.2.1.1</ecNumber>
    </recommendedName>
    <alternativeName>
        <fullName evidence="16 17">NQR complex subunit C</fullName>
    </alternativeName>
    <alternativeName>
        <fullName evidence="16 17">NQR-1 subunit C</fullName>
    </alternativeName>
</protein>
<keyword evidence="5 16" id="KW-0285">Flavoprotein</keyword>
<dbReference type="PANTHER" id="PTHR37838">
    <property type="entry name" value="NA(+)-TRANSLOCATING NADH-QUINONE REDUCTASE SUBUNIT C"/>
    <property type="match status" value="1"/>
</dbReference>
<reference evidence="19" key="2">
    <citation type="submission" date="2021-04" db="EMBL/GenBank/DDBJ databases">
        <authorList>
            <person name="Gilroy R."/>
        </authorList>
    </citation>
    <scope>NUCLEOTIDE SEQUENCE</scope>
    <source>
        <strain evidence="19">ChiGjej6B6-14162</strain>
    </source>
</reference>
<dbReference type="Proteomes" id="UP000886740">
    <property type="component" value="Unassembled WGS sequence"/>
</dbReference>
<comment type="caution">
    <text evidence="16">Lacks conserved residue(s) required for the propagation of feature annotation.</text>
</comment>
<keyword evidence="13 16" id="KW-0830">Ubiquinone</keyword>
<evidence type="ECO:0000256" key="3">
    <source>
        <dbReference type="ARBA" id="ARBA00022519"/>
    </source>
</evidence>
<keyword evidence="14 16" id="KW-0472">Membrane</keyword>
<keyword evidence="12 16" id="KW-0406">Ion transport</keyword>
<dbReference type="InterPro" id="IPR024934">
    <property type="entry name" value="Rubredoxin-like_dom"/>
</dbReference>
<dbReference type="GO" id="GO:0006814">
    <property type="term" value="P:sodium ion transport"/>
    <property type="evidence" value="ECO:0007669"/>
    <property type="project" value="UniProtKB-UniRule"/>
</dbReference>